<keyword evidence="2" id="KW-0808">Transferase</keyword>
<evidence type="ECO:0000256" key="2">
    <source>
        <dbReference type="ARBA" id="ARBA00022679"/>
    </source>
</evidence>
<gene>
    <name evidence="5" type="ORF">ACFS2C_13770</name>
</gene>
<evidence type="ECO:0000256" key="3">
    <source>
        <dbReference type="ARBA" id="ARBA00022691"/>
    </source>
</evidence>
<comment type="caution">
    <text evidence="5">The sequence shown here is derived from an EMBL/GenBank/DDBJ whole genome shotgun (WGS) entry which is preliminary data.</text>
</comment>
<dbReference type="InterPro" id="IPR029063">
    <property type="entry name" value="SAM-dependent_MTases_sf"/>
</dbReference>
<dbReference type="Proteomes" id="UP001597478">
    <property type="component" value="Unassembled WGS sequence"/>
</dbReference>
<dbReference type="InterPro" id="IPR008854">
    <property type="entry name" value="TPMT"/>
</dbReference>
<dbReference type="EMBL" id="JBHUOF010000017">
    <property type="protein sequence ID" value="MFD2800467.1"/>
    <property type="molecule type" value="Genomic_DNA"/>
</dbReference>
<name>A0ABW5WBJ9_9PSEU</name>
<keyword evidence="1" id="KW-0489">Methyltransferase</keyword>
<organism evidence="5 6">
    <name type="scientific">Prauserella oleivorans</name>
    <dbReference type="NCBI Taxonomy" id="1478153"/>
    <lineage>
        <taxon>Bacteria</taxon>
        <taxon>Bacillati</taxon>
        <taxon>Actinomycetota</taxon>
        <taxon>Actinomycetes</taxon>
        <taxon>Pseudonocardiales</taxon>
        <taxon>Pseudonocardiaceae</taxon>
        <taxon>Prauserella</taxon>
    </lineage>
</organism>
<keyword evidence="6" id="KW-1185">Reference proteome</keyword>
<protein>
    <submittedName>
        <fullName evidence="5">Uncharacterized protein</fullName>
    </submittedName>
</protein>
<evidence type="ECO:0000313" key="5">
    <source>
        <dbReference type="EMBL" id="MFD2800467.1"/>
    </source>
</evidence>
<dbReference type="Gene3D" id="3.40.50.150">
    <property type="entry name" value="Vaccinia Virus protein VP39"/>
    <property type="match status" value="1"/>
</dbReference>
<evidence type="ECO:0000256" key="1">
    <source>
        <dbReference type="ARBA" id="ARBA00022603"/>
    </source>
</evidence>
<proteinExistence type="predicted"/>
<dbReference type="Pfam" id="PF05724">
    <property type="entry name" value="TPMT"/>
    <property type="match status" value="1"/>
</dbReference>
<dbReference type="SUPFAM" id="SSF53335">
    <property type="entry name" value="S-adenosyl-L-methionine-dependent methyltransferases"/>
    <property type="match status" value="1"/>
</dbReference>
<sequence length="98" mass="10836">MTDEDRATYVDSVRSVLVPGGRYFMLCFSDQQPGDQGPRRVRHDEITTSFAQGWRIDSIEPTTLDSPTDPDGSRHGSPPSLGPEAVRLTGKSRRENAC</sequence>
<feature type="region of interest" description="Disordered" evidence="4">
    <location>
        <begin position="53"/>
        <end position="98"/>
    </location>
</feature>
<evidence type="ECO:0000256" key="4">
    <source>
        <dbReference type="SAM" id="MobiDB-lite"/>
    </source>
</evidence>
<keyword evidence="3" id="KW-0949">S-adenosyl-L-methionine</keyword>
<evidence type="ECO:0000313" key="6">
    <source>
        <dbReference type="Proteomes" id="UP001597478"/>
    </source>
</evidence>
<reference evidence="6" key="1">
    <citation type="journal article" date="2019" name="Int. J. Syst. Evol. Microbiol.">
        <title>The Global Catalogue of Microorganisms (GCM) 10K type strain sequencing project: providing services to taxonomists for standard genome sequencing and annotation.</title>
        <authorList>
            <consortium name="The Broad Institute Genomics Platform"/>
            <consortium name="The Broad Institute Genome Sequencing Center for Infectious Disease"/>
            <person name="Wu L."/>
            <person name="Ma J."/>
        </authorList>
    </citation>
    <scope>NUCLEOTIDE SEQUENCE [LARGE SCALE GENOMIC DNA]</scope>
    <source>
        <strain evidence="6">IBRC-M 10906</strain>
    </source>
</reference>
<dbReference type="RefSeq" id="WP_377392562.1">
    <property type="nucleotide sequence ID" value="NZ_JBHSAN010000030.1"/>
</dbReference>
<accession>A0ABW5WBJ9</accession>